<dbReference type="InterPro" id="IPR057326">
    <property type="entry name" value="KR_dom"/>
</dbReference>
<keyword evidence="2" id="KW-0560">Oxidoreductase</keyword>
<comment type="caution">
    <text evidence="4">The sequence shown here is derived from an EMBL/GenBank/DDBJ whole genome shotgun (WGS) entry which is preliminary data.</text>
</comment>
<dbReference type="SUPFAM" id="SSF51735">
    <property type="entry name" value="NAD(P)-binding Rossmann-fold domains"/>
    <property type="match status" value="1"/>
</dbReference>
<name>A0A2N4TLP7_RALPI</name>
<dbReference type="SMART" id="SM00822">
    <property type="entry name" value="PKS_KR"/>
    <property type="match status" value="1"/>
</dbReference>
<protein>
    <submittedName>
        <fullName evidence="4">Short-chain dehydrogenase</fullName>
    </submittedName>
</protein>
<reference evidence="4 5" key="1">
    <citation type="submission" date="2017-12" db="EMBL/GenBank/DDBJ databases">
        <title>Draft genome sequence of Ralstonia pickettii 52.</title>
        <authorList>
            <person name="Zheng B."/>
        </authorList>
    </citation>
    <scope>NUCLEOTIDE SEQUENCE [LARGE SCALE GENOMIC DNA]</scope>
    <source>
        <strain evidence="4 5">52</strain>
    </source>
</reference>
<evidence type="ECO:0000313" key="4">
    <source>
        <dbReference type="EMBL" id="PLC40640.1"/>
    </source>
</evidence>
<dbReference type="CDD" id="cd05233">
    <property type="entry name" value="SDR_c"/>
    <property type="match status" value="1"/>
</dbReference>
<evidence type="ECO:0000256" key="1">
    <source>
        <dbReference type="ARBA" id="ARBA00006484"/>
    </source>
</evidence>
<dbReference type="PANTHER" id="PTHR42879">
    <property type="entry name" value="3-OXOACYL-(ACYL-CARRIER-PROTEIN) REDUCTASE"/>
    <property type="match status" value="1"/>
</dbReference>
<dbReference type="GO" id="GO:0032787">
    <property type="term" value="P:monocarboxylic acid metabolic process"/>
    <property type="evidence" value="ECO:0007669"/>
    <property type="project" value="UniProtKB-ARBA"/>
</dbReference>
<dbReference type="PRINTS" id="PR00081">
    <property type="entry name" value="GDHRDH"/>
</dbReference>
<gene>
    <name evidence="4" type="ORF">C0Q88_19450</name>
</gene>
<sequence length="240" mass="25570">MQKRTFLVTGASKGIGRALSHRLAADGHQVVGLARQADDPSFPGTLVSVDLTDRDATAQTLDKLVDQYTFDGVVNNVGFVRLAALEAVDLDDLETSFKHNLISAVQTVQALVPGMRERGWGRIVNLSSLVVLGVANRTAYAASKAAMMSFTRTWALELARTGITVNSVAPGPTETELFRQNTPVGSEAEERFLSLVPMKRFGKPDELAAAVAFLLSEDAGFITGQTLFVDGGASIGKAAF</sequence>
<comment type="similarity">
    <text evidence="1">Belongs to the short-chain dehydrogenases/reductases (SDR) family.</text>
</comment>
<dbReference type="AlphaFoldDB" id="A0A2N4TLP7"/>
<accession>A0A2N4TLP7</accession>
<feature type="domain" description="Ketoreductase" evidence="3">
    <location>
        <begin position="4"/>
        <end position="171"/>
    </location>
</feature>
<dbReference type="RefSeq" id="WP_102066946.1">
    <property type="nucleotide sequence ID" value="NZ_PKQE01000005.1"/>
</dbReference>
<dbReference type="InterPro" id="IPR036291">
    <property type="entry name" value="NAD(P)-bd_dom_sf"/>
</dbReference>
<dbReference type="InterPro" id="IPR050259">
    <property type="entry name" value="SDR"/>
</dbReference>
<dbReference type="Pfam" id="PF13561">
    <property type="entry name" value="adh_short_C2"/>
    <property type="match status" value="1"/>
</dbReference>
<dbReference type="InterPro" id="IPR020904">
    <property type="entry name" value="Sc_DH/Rdtase_CS"/>
</dbReference>
<evidence type="ECO:0000313" key="5">
    <source>
        <dbReference type="Proteomes" id="UP000234456"/>
    </source>
</evidence>
<dbReference type="Proteomes" id="UP000234456">
    <property type="component" value="Unassembled WGS sequence"/>
</dbReference>
<evidence type="ECO:0000256" key="2">
    <source>
        <dbReference type="ARBA" id="ARBA00023002"/>
    </source>
</evidence>
<dbReference type="EMBL" id="PKQE01000005">
    <property type="protein sequence ID" value="PLC40640.1"/>
    <property type="molecule type" value="Genomic_DNA"/>
</dbReference>
<dbReference type="PROSITE" id="PS00061">
    <property type="entry name" value="ADH_SHORT"/>
    <property type="match status" value="1"/>
</dbReference>
<organism evidence="4 5">
    <name type="scientific">Ralstonia pickettii</name>
    <name type="common">Burkholderia pickettii</name>
    <dbReference type="NCBI Taxonomy" id="329"/>
    <lineage>
        <taxon>Bacteria</taxon>
        <taxon>Pseudomonadati</taxon>
        <taxon>Pseudomonadota</taxon>
        <taxon>Betaproteobacteria</taxon>
        <taxon>Burkholderiales</taxon>
        <taxon>Burkholderiaceae</taxon>
        <taxon>Ralstonia</taxon>
    </lineage>
</organism>
<evidence type="ECO:0000259" key="3">
    <source>
        <dbReference type="SMART" id="SM00822"/>
    </source>
</evidence>
<dbReference type="NCBIfam" id="NF005753">
    <property type="entry name" value="PRK07577.1"/>
    <property type="match status" value="1"/>
</dbReference>
<dbReference type="GO" id="GO:0016491">
    <property type="term" value="F:oxidoreductase activity"/>
    <property type="evidence" value="ECO:0007669"/>
    <property type="project" value="UniProtKB-KW"/>
</dbReference>
<proteinExistence type="inferred from homology"/>
<dbReference type="PRINTS" id="PR00080">
    <property type="entry name" value="SDRFAMILY"/>
</dbReference>
<dbReference type="OrthoDB" id="8929871at2"/>
<dbReference type="Gene3D" id="3.40.50.720">
    <property type="entry name" value="NAD(P)-binding Rossmann-like Domain"/>
    <property type="match status" value="1"/>
</dbReference>
<dbReference type="FunFam" id="3.40.50.720:FF:000173">
    <property type="entry name" value="3-oxoacyl-[acyl-carrier protein] reductase"/>
    <property type="match status" value="1"/>
</dbReference>
<dbReference type="InterPro" id="IPR002347">
    <property type="entry name" value="SDR_fam"/>
</dbReference>